<feature type="transmembrane region" description="Helical" evidence="1">
    <location>
        <begin position="16"/>
        <end position="36"/>
    </location>
</feature>
<feature type="transmembrane region" description="Helical" evidence="1">
    <location>
        <begin position="266"/>
        <end position="286"/>
    </location>
</feature>
<dbReference type="RefSeq" id="WP_248167542.1">
    <property type="nucleotide sequence ID" value="NZ_JALNJA010000002.1"/>
</dbReference>
<comment type="caution">
    <text evidence="3">The sequence shown here is derived from an EMBL/GenBank/DDBJ whole genome shotgun (WGS) entry which is preliminary data.</text>
</comment>
<dbReference type="EMBL" id="JAPMKV010000004">
    <property type="protein sequence ID" value="MCX7445156.1"/>
    <property type="molecule type" value="Genomic_DNA"/>
</dbReference>
<keyword evidence="1" id="KW-0812">Transmembrane</keyword>
<feature type="transmembrane region" description="Helical" evidence="1">
    <location>
        <begin position="160"/>
        <end position="179"/>
    </location>
</feature>
<feature type="transmembrane region" description="Helical" evidence="1">
    <location>
        <begin position="386"/>
        <end position="405"/>
    </location>
</feature>
<evidence type="ECO:0000256" key="1">
    <source>
        <dbReference type="SAM" id="Phobius"/>
    </source>
</evidence>
<keyword evidence="1" id="KW-0472">Membrane</keyword>
<feature type="transmembrane region" description="Helical" evidence="1">
    <location>
        <begin position="327"/>
        <end position="348"/>
    </location>
</feature>
<evidence type="ECO:0000313" key="2">
    <source>
        <dbReference type="EMBL" id="MCX7445156.1"/>
    </source>
</evidence>
<feature type="transmembrane region" description="Helical" evidence="1">
    <location>
        <begin position="360"/>
        <end position="379"/>
    </location>
</feature>
<accession>A0A9Q4C7L0</accession>
<proteinExistence type="predicted"/>
<keyword evidence="1" id="KW-1133">Transmembrane helix</keyword>
<feature type="transmembrane region" description="Helical" evidence="1">
    <location>
        <begin position="425"/>
        <end position="445"/>
    </location>
</feature>
<feature type="transmembrane region" description="Helical" evidence="1">
    <location>
        <begin position="199"/>
        <end position="218"/>
    </location>
</feature>
<evidence type="ECO:0000313" key="5">
    <source>
        <dbReference type="Proteomes" id="UP001081709"/>
    </source>
</evidence>
<feature type="transmembrane region" description="Helical" evidence="1">
    <location>
        <begin position="292"/>
        <end position="315"/>
    </location>
</feature>
<feature type="transmembrane region" description="Helical" evidence="1">
    <location>
        <begin position="42"/>
        <end position="63"/>
    </location>
</feature>
<evidence type="ECO:0000313" key="4">
    <source>
        <dbReference type="Proteomes" id="UP001071478"/>
    </source>
</evidence>
<feature type="transmembrane region" description="Helical" evidence="1">
    <location>
        <begin position="91"/>
        <end position="113"/>
    </location>
</feature>
<reference evidence="3" key="1">
    <citation type="submission" date="2022-11" db="EMBL/GenBank/DDBJ databases">
        <title>Corynebacterium sp. isolated from Penguins.</title>
        <authorList>
            <person name="Sedlar K."/>
            <person name="Svec P."/>
        </authorList>
    </citation>
    <scope>NUCLEOTIDE SEQUENCE</scope>
    <source>
        <strain evidence="2">P7003</strain>
        <strain evidence="3">P7374</strain>
    </source>
</reference>
<name>A0A9Q4C7L0_9CORY</name>
<organism evidence="3 4">
    <name type="scientific">Corynebacterium pygosceleis</name>
    <dbReference type="NCBI Taxonomy" id="2800406"/>
    <lineage>
        <taxon>Bacteria</taxon>
        <taxon>Bacillati</taxon>
        <taxon>Actinomycetota</taxon>
        <taxon>Actinomycetes</taxon>
        <taxon>Mycobacteriales</taxon>
        <taxon>Corynebacteriaceae</taxon>
        <taxon>Corynebacterium</taxon>
    </lineage>
</organism>
<protein>
    <submittedName>
        <fullName evidence="3">Uncharacterized protein</fullName>
    </submittedName>
</protein>
<evidence type="ECO:0000313" key="3">
    <source>
        <dbReference type="EMBL" id="MCX7468419.1"/>
    </source>
</evidence>
<dbReference type="Proteomes" id="UP001071478">
    <property type="component" value="Unassembled WGS sequence"/>
</dbReference>
<dbReference type="AlphaFoldDB" id="A0A9Q4C7L0"/>
<gene>
    <name evidence="2" type="ORF">OS125_07845</name>
    <name evidence="3" type="ORF">OS129_05955</name>
</gene>
<dbReference type="EMBL" id="JAPMKU010000002">
    <property type="protein sequence ID" value="MCX7468419.1"/>
    <property type="molecule type" value="Genomic_DNA"/>
</dbReference>
<sequence>MIRVIRAELVRTKNTSVAYFPLLGFALAGMGILTSYSDAVRGAWQALYVTGMAAPLTALLSGLPEKREKTCREGGTGIRQVSPRLIRGGRLIVLLIILAAMLACDFGTLLMPVAWVCAWIGAAGVVALFGVISRWIGLIPALLVAVVWQLTGTLTAEHPLWFLLPPTWAVRIMLPVLGVHSNAVPLDPGDPLTTESPTLAAVLCLVFAALAATAYVFIGTPRTRPDRSTSAATSHTGTWAAEPAADLRKGRASTGAALSHTLLRTALTPLTLASLALIAVAGSWTADLAVHLILPLGCGIAAVVTWTALQPAWWITVCRTRRVIPGVIVWLDVLVAAVGLGTGAALALRGTPLLEVLRVTGLLVAVGAVMVTAALALCVRTGAGAVIAATVFLTVLSVTLGGSVLADTPLWLPAMPAWPLTATGARLPVALVLGALLLTVSTASAHRELRRAAAR</sequence>
<dbReference type="Proteomes" id="UP001081709">
    <property type="component" value="Unassembled WGS sequence"/>
</dbReference>
<keyword evidence="5" id="KW-1185">Reference proteome</keyword>
<feature type="transmembrane region" description="Helical" evidence="1">
    <location>
        <begin position="119"/>
        <end position="148"/>
    </location>
</feature>